<dbReference type="OrthoDB" id="3854538at2"/>
<gene>
    <name evidence="2" type="ORF">CLV72_104354</name>
</gene>
<evidence type="ECO:0000313" key="3">
    <source>
        <dbReference type="Proteomes" id="UP000237846"/>
    </source>
</evidence>
<proteinExistence type="predicted"/>
<dbReference type="AlphaFoldDB" id="A0A2T0Q4P7"/>
<evidence type="ECO:0000256" key="1">
    <source>
        <dbReference type="SAM" id="Phobius"/>
    </source>
</evidence>
<dbReference type="RefSeq" id="WP_106246227.1">
    <property type="nucleotide sequence ID" value="NZ_PVZC01000004.1"/>
</dbReference>
<protein>
    <recommendedName>
        <fullName evidence="4">DUF3040 family protein</fullName>
    </recommendedName>
</protein>
<name>A0A2T0Q4P7_9ACTN</name>
<feature type="transmembrane region" description="Helical" evidence="1">
    <location>
        <begin position="78"/>
        <end position="101"/>
    </location>
</feature>
<keyword evidence="1" id="KW-0472">Membrane</keyword>
<evidence type="ECO:0000313" key="2">
    <source>
        <dbReference type="EMBL" id="PRX98774.1"/>
    </source>
</evidence>
<dbReference type="Proteomes" id="UP000237846">
    <property type="component" value="Unassembled WGS sequence"/>
</dbReference>
<keyword evidence="1" id="KW-1133">Transmembrane helix</keyword>
<organism evidence="2 3">
    <name type="scientific">Allonocardiopsis opalescens</name>
    <dbReference type="NCBI Taxonomy" id="1144618"/>
    <lineage>
        <taxon>Bacteria</taxon>
        <taxon>Bacillati</taxon>
        <taxon>Actinomycetota</taxon>
        <taxon>Actinomycetes</taxon>
        <taxon>Streptosporangiales</taxon>
        <taxon>Allonocardiopsis</taxon>
    </lineage>
</organism>
<keyword evidence="1" id="KW-0812">Transmembrane</keyword>
<feature type="transmembrane region" description="Helical" evidence="1">
    <location>
        <begin position="107"/>
        <end position="125"/>
    </location>
</feature>
<accession>A0A2T0Q4P7</accession>
<keyword evidence="3" id="KW-1185">Reference proteome</keyword>
<dbReference type="EMBL" id="PVZC01000004">
    <property type="protein sequence ID" value="PRX98774.1"/>
    <property type="molecule type" value="Genomic_DNA"/>
</dbReference>
<comment type="caution">
    <text evidence="2">The sequence shown here is derived from an EMBL/GenBank/DDBJ whole genome shotgun (WGS) entry which is preliminary data.</text>
</comment>
<evidence type="ECO:0008006" key="4">
    <source>
        <dbReference type="Google" id="ProtNLM"/>
    </source>
</evidence>
<reference evidence="2 3" key="1">
    <citation type="submission" date="2018-03" db="EMBL/GenBank/DDBJ databases">
        <title>Genomic Encyclopedia of Archaeal and Bacterial Type Strains, Phase II (KMG-II): from individual species to whole genera.</title>
        <authorList>
            <person name="Goeker M."/>
        </authorList>
    </citation>
    <scope>NUCLEOTIDE SEQUENCE [LARGE SCALE GENOMIC DNA]</scope>
    <source>
        <strain evidence="2 3">DSM 45601</strain>
    </source>
</reference>
<sequence length="127" mass="13391">MTTVPARTTAHLPTDDIATSLKTSRELGPDYDDAVAASLAEHLEAAIDARVRAEVAHQLTQIKTTAHPTQRRRVDGSVLRLVMGILCLVAAIPVTIVGGYVADGAGVLVAFAGIIGFYLVTVWGADR</sequence>